<dbReference type="Proteomes" id="UP000740926">
    <property type="component" value="Unassembled WGS sequence"/>
</dbReference>
<feature type="signal peptide" evidence="1">
    <location>
        <begin position="1"/>
        <end position="29"/>
    </location>
</feature>
<comment type="caution">
    <text evidence="2">The sequence shown here is derived from an EMBL/GenBank/DDBJ whole genome shotgun (WGS) entry which is preliminary data.</text>
</comment>
<keyword evidence="3" id="KW-1185">Reference proteome</keyword>
<sequence length="78" mass="7932">MHAQAFQIQFDGNEGRLLAFCLFLPVALAGLGADVDPSLAAGLGLRKKVVGLGEGRAVPGVNDAIGHGSHAPKILSLS</sequence>
<keyword evidence="1" id="KW-0732">Signal</keyword>
<proteinExistence type="predicted"/>
<organism evidence="2 3">
    <name type="scientific">Rhizopus delemar</name>
    <dbReference type="NCBI Taxonomy" id="936053"/>
    <lineage>
        <taxon>Eukaryota</taxon>
        <taxon>Fungi</taxon>
        <taxon>Fungi incertae sedis</taxon>
        <taxon>Mucoromycota</taxon>
        <taxon>Mucoromycotina</taxon>
        <taxon>Mucoromycetes</taxon>
        <taxon>Mucorales</taxon>
        <taxon>Mucorineae</taxon>
        <taxon>Rhizopodaceae</taxon>
        <taxon>Rhizopus</taxon>
    </lineage>
</organism>
<evidence type="ECO:0000256" key="1">
    <source>
        <dbReference type="SAM" id="SignalP"/>
    </source>
</evidence>
<evidence type="ECO:0000313" key="3">
    <source>
        <dbReference type="Proteomes" id="UP000740926"/>
    </source>
</evidence>
<dbReference type="EMBL" id="JAANIU010017248">
    <property type="protein sequence ID" value="KAG1527120.1"/>
    <property type="molecule type" value="Genomic_DNA"/>
</dbReference>
<evidence type="ECO:0000313" key="2">
    <source>
        <dbReference type="EMBL" id="KAG1527120.1"/>
    </source>
</evidence>
<feature type="chain" id="PRO_5040110478" evidence="1">
    <location>
        <begin position="30"/>
        <end position="78"/>
    </location>
</feature>
<name>A0A9P6XNJ4_9FUNG</name>
<gene>
    <name evidence="2" type="ORF">G6F50_018339</name>
</gene>
<protein>
    <submittedName>
        <fullName evidence="2">Uncharacterized protein</fullName>
    </submittedName>
</protein>
<accession>A0A9P6XNJ4</accession>
<reference evidence="2 3" key="1">
    <citation type="journal article" date="2020" name="Microb. Genom.">
        <title>Genetic diversity of clinical and environmental Mucorales isolates obtained from an investigation of mucormycosis cases among solid organ transplant recipients.</title>
        <authorList>
            <person name="Nguyen M.H."/>
            <person name="Kaul D."/>
            <person name="Muto C."/>
            <person name="Cheng S.J."/>
            <person name="Richter R.A."/>
            <person name="Bruno V.M."/>
            <person name="Liu G."/>
            <person name="Beyhan S."/>
            <person name="Sundermann A.J."/>
            <person name="Mounaud S."/>
            <person name="Pasculle A.W."/>
            <person name="Nierman W.C."/>
            <person name="Driscoll E."/>
            <person name="Cumbie R."/>
            <person name="Clancy C.J."/>
            <person name="Dupont C.L."/>
        </authorList>
    </citation>
    <scope>NUCLEOTIDE SEQUENCE [LARGE SCALE GENOMIC DNA]</scope>
    <source>
        <strain evidence="2 3">GL24</strain>
    </source>
</reference>
<dbReference type="AlphaFoldDB" id="A0A9P6XNJ4"/>